<dbReference type="SMART" id="SM01263">
    <property type="entry name" value="Leuk-A4-hydro_C"/>
    <property type="match status" value="1"/>
</dbReference>
<evidence type="ECO:0000256" key="6">
    <source>
        <dbReference type="ARBA" id="ARBA00022801"/>
    </source>
</evidence>
<dbReference type="OrthoDB" id="10031169at2759"/>
<evidence type="ECO:0000313" key="13">
    <source>
        <dbReference type="EMBL" id="CDW82535.1"/>
    </source>
</evidence>
<accession>A0A078AJJ7</accession>
<evidence type="ECO:0000256" key="7">
    <source>
        <dbReference type="ARBA" id="ARBA00022833"/>
    </source>
</evidence>
<keyword evidence="11" id="KW-0732">Signal</keyword>
<dbReference type="InterPro" id="IPR049980">
    <property type="entry name" value="LTA4H_cat"/>
</dbReference>
<dbReference type="InterPro" id="IPR042097">
    <property type="entry name" value="Aminopeptidase_N-like_N_sf"/>
</dbReference>
<organism evidence="13 14">
    <name type="scientific">Stylonychia lemnae</name>
    <name type="common">Ciliate</name>
    <dbReference type="NCBI Taxonomy" id="5949"/>
    <lineage>
        <taxon>Eukaryota</taxon>
        <taxon>Sar</taxon>
        <taxon>Alveolata</taxon>
        <taxon>Ciliophora</taxon>
        <taxon>Intramacronucleata</taxon>
        <taxon>Spirotrichea</taxon>
        <taxon>Stichotrichia</taxon>
        <taxon>Sporadotrichida</taxon>
        <taxon>Oxytrichidae</taxon>
        <taxon>Stylonychinae</taxon>
        <taxon>Stylonychia</taxon>
    </lineage>
</organism>
<dbReference type="AlphaFoldDB" id="A0A078AJJ7"/>
<evidence type="ECO:0000256" key="4">
    <source>
        <dbReference type="ARBA" id="ARBA00022670"/>
    </source>
</evidence>
<sequence length="672" mass="76027">MNLLLSSAVISLLAALTLGYSSTNYPYRTASKDDVSYANMDVLQANHFELIVDVDFDKKVVKGVQTIFFDALQDVSEIVLDIQGLTIQRCTYTIAGKGLPGQIEANFDTFDDTAMGTSGLIIYMTDKAFKGDQVTAAIQYTINQDSVSVNWLSPAQTAGKVYPYMYTKCTAIHCRSIAPLQDSPSIKITYAGAISCSDQLKANMSAPFTTAESNAPGKMTYHFQSFTLIPSYLLAMAVGDLATRKIGARTYVISEPSVVDDYAQVFDQLEVILNKTESYMTPVPYVWGSYTVLVQPPSFPVGGMENPLLTFVSPSIMQKDKSQVFVAAHEIAHSWSGNLVTQRDWHNLWLNEGLTVFIERKVSGLLHGEPFAKIENYLGNITVWEDINTFGQSSTQSSLYPLTGNNPDGVYSELPYEKGNQFVDYLQIILNEGQQETDFLQKFLAFYINKYKYQSVTYLEFRLTYNEFVKANFDQAKATDLISKVDWNAWIIQGGKNPYQLDYTTPDATTFQELADNYVRLDGYDQSPDNYMIYNQTDNLNLKVILLQQLLVRTKYLSLQSMMKLDKDYGCTWDVNPEVGQRWFPLAIALQYQDAYDDAFSYVSTWGRQKYILPVYTALVRNNQKSLAIKWYNANVNFYHPIAAKSIRKIIFSGFEEFEHIKVAETLLRSQK</sequence>
<dbReference type="InterPro" id="IPR014782">
    <property type="entry name" value="Peptidase_M1_dom"/>
</dbReference>
<dbReference type="GO" id="GO:0008237">
    <property type="term" value="F:metallopeptidase activity"/>
    <property type="evidence" value="ECO:0007669"/>
    <property type="project" value="UniProtKB-KW"/>
</dbReference>
<dbReference type="InterPro" id="IPR038502">
    <property type="entry name" value="M1_LTA-4_hydro/amino_C_sf"/>
</dbReference>
<dbReference type="Gene3D" id="2.60.40.1730">
    <property type="entry name" value="tricorn interacting facor f3 domain"/>
    <property type="match status" value="1"/>
</dbReference>
<evidence type="ECO:0000256" key="1">
    <source>
        <dbReference type="ARBA" id="ARBA00004496"/>
    </source>
</evidence>
<dbReference type="Gene3D" id="1.25.40.320">
    <property type="entry name" value="Peptidase M1, leukotriene A4 hydrolase/aminopeptidase C-terminal domain"/>
    <property type="match status" value="1"/>
</dbReference>
<dbReference type="Proteomes" id="UP000039865">
    <property type="component" value="Unassembled WGS sequence"/>
</dbReference>
<evidence type="ECO:0000256" key="10">
    <source>
        <dbReference type="PIRSR" id="PIRSR634015-3"/>
    </source>
</evidence>
<feature type="chain" id="PRO_5001729451" evidence="11">
    <location>
        <begin position="20"/>
        <end position="672"/>
    </location>
</feature>
<dbReference type="PANTHER" id="PTHR45726">
    <property type="entry name" value="LEUKOTRIENE A-4 HYDROLASE"/>
    <property type="match status" value="1"/>
</dbReference>
<keyword evidence="7 10" id="KW-0862">Zinc</keyword>
<feature type="binding site" evidence="10">
    <location>
        <position position="352"/>
    </location>
    <ligand>
        <name>Zn(2+)</name>
        <dbReference type="ChEBI" id="CHEBI:29105"/>
        <note>catalytic</note>
    </ligand>
</feature>
<dbReference type="Pfam" id="PF01433">
    <property type="entry name" value="Peptidase_M1"/>
    <property type="match status" value="1"/>
</dbReference>
<dbReference type="PANTHER" id="PTHR45726:SF3">
    <property type="entry name" value="LEUKOTRIENE A-4 HYDROLASE"/>
    <property type="match status" value="1"/>
</dbReference>
<comment type="similarity">
    <text evidence="2">Belongs to the peptidase M1 family.</text>
</comment>
<gene>
    <name evidence="13" type="primary">Contig5610.g6004</name>
    <name evidence="13" type="ORF">STYLEM_11568</name>
</gene>
<feature type="active site" description="Proton acceptor" evidence="9">
    <location>
        <position position="330"/>
    </location>
</feature>
<feature type="binding site" evidence="10">
    <location>
        <position position="333"/>
    </location>
    <ligand>
        <name>Zn(2+)</name>
        <dbReference type="ChEBI" id="CHEBI:29105"/>
        <note>catalytic</note>
    </ligand>
</feature>
<dbReference type="GO" id="GO:0006508">
    <property type="term" value="P:proteolysis"/>
    <property type="evidence" value="ECO:0007669"/>
    <property type="project" value="UniProtKB-KW"/>
</dbReference>
<dbReference type="SUPFAM" id="SSF55486">
    <property type="entry name" value="Metalloproteases ('zincins'), catalytic domain"/>
    <property type="match status" value="1"/>
</dbReference>
<dbReference type="InterPro" id="IPR027268">
    <property type="entry name" value="Peptidase_M4/M1_CTD_sf"/>
</dbReference>
<comment type="cofactor">
    <cofactor evidence="10">
        <name>Zn(2+)</name>
        <dbReference type="ChEBI" id="CHEBI:29105"/>
    </cofactor>
    <text evidence="10">Binds 1 zinc ion per subunit.</text>
</comment>
<dbReference type="SUPFAM" id="SSF63737">
    <property type="entry name" value="Leukotriene A4 hydrolase N-terminal domain"/>
    <property type="match status" value="1"/>
</dbReference>
<evidence type="ECO:0000256" key="11">
    <source>
        <dbReference type="SAM" id="SignalP"/>
    </source>
</evidence>
<dbReference type="EMBL" id="CCKQ01011000">
    <property type="protein sequence ID" value="CDW82535.1"/>
    <property type="molecule type" value="Genomic_DNA"/>
</dbReference>
<keyword evidence="3" id="KW-0963">Cytoplasm</keyword>
<dbReference type="InterPro" id="IPR034015">
    <property type="entry name" value="M1_LTA4H"/>
</dbReference>
<dbReference type="CDD" id="cd09599">
    <property type="entry name" value="M1_LTA4H"/>
    <property type="match status" value="1"/>
</dbReference>
<dbReference type="PRINTS" id="PR00756">
    <property type="entry name" value="ALADIPTASE"/>
</dbReference>
<keyword evidence="6" id="KW-0378">Hydrolase</keyword>
<evidence type="ECO:0000256" key="3">
    <source>
        <dbReference type="ARBA" id="ARBA00022490"/>
    </source>
</evidence>
<keyword evidence="8" id="KW-0482">Metalloprotease</keyword>
<dbReference type="SUPFAM" id="SSF48371">
    <property type="entry name" value="ARM repeat"/>
    <property type="match status" value="1"/>
</dbReference>
<dbReference type="GO" id="GO:0008270">
    <property type="term" value="F:zinc ion binding"/>
    <property type="evidence" value="ECO:0007669"/>
    <property type="project" value="InterPro"/>
</dbReference>
<feature type="signal peptide" evidence="11">
    <location>
        <begin position="1"/>
        <end position="19"/>
    </location>
</feature>
<dbReference type="FunFam" id="3.30.2010.30:FF:000001">
    <property type="entry name" value="Leukotriene A(4) hydrolase"/>
    <property type="match status" value="1"/>
</dbReference>
<dbReference type="InterPro" id="IPR016024">
    <property type="entry name" value="ARM-type_fold"/>
</dbReference>
<comment type="subcellular location">
    <subcellularLocation>
        <location evidence="1">Cytoplasm</location>
    </subcellularLocation>
</comment>
<evidence type="ECO:0000256" key="8">
    <source>
        <dbReference type="ARBA" id="ARBA00023049"/>
    </source>
</evidence>
<evidence type="ECO:0000259" key="12">
    <source>
        <dbReference type="SMART" id="SM01263"/>
    </source>
</evidence>
<dbReference type="OMA" id="MIYILLC"/>
<evidence type="ECO:0000256" key="5">
    <source>
        <dbReference type="ARBA" id="ARBA00022723"/>
    </source>
</evidence>
<feature type="active site" description="Proton donor" evidence="9">
    <location>
        <position position="416"/>
    </location>
</feature>
<keyword evidence="5 10" id="KW-0479">Metal-binding</keyword>
<evidence type="ECO:0000313" key="14">
    <source>
        <dbReference type="Proteomes" id="UP000039865"/>
    </source>
</evidence>
<evidence type="ECO:0000256" key="2">
    <source>
        <dbReference type="ARBA" id="ARBA00010136"/>
    </source>
</evidence>
<keyword evidence="14" id="KW-1185">Reference proteome</keyword>
<reference evidence="13 14" key="1">
    <citation type="submission" date="2014-06" db="EMBL/GenBank/DDBJ databases">
        <authorList>
            <person name="Swart Estienne"/>
        </authorList>
    </citation>
    <scope>NUCLEOTIDE SEQUENCE [LARGE SCALE GENOMIC DNA]</scope>
    <source>
        <strain evidence="13 14">130c</strain>
    </source>
</reference>
<keyword evidence="4" id="KW-0645">Protease</keyword>
<proteinExistence type="inferred from homology"/>
<dbReference type="InParanoid" id="A0A078AJJ7"/>
<dbReference type="Pfam" id="PF17900">
    <property type="entry name" value="Peptidase_M1_N"/>
    <property type="match status" value="1"/>
</dbReference>
<dbReference type="InterPro" id="IPR045357">
    <property type="entry name" value="Aminopeptidase_N-like_N"/>
</dbReference>
<feature type="domain" description="Peptidase M1 leukotriene A4 hydrolase/aminopeptidase C-terminal" evidence="12">
    <location>
        <begin position="508"/>
        <end position="651"/>
    </location>
</feature>
<dbReference type="Gene3D" id="3.30.2010.30">
    <property type="match status" value="1"/>
</dbReference>
<dbReference type="Gene3D" id="1.10.390.10">
    <property type="entry name" value="Neutral Protease Domain 2"/>
    <property type="match status" value="1"/>
</dbReference>
<dbReference type="Pfam" id="PF09127">
    <property type="entry name" value="Leuk-A4-hydro_C"/>
    <property type="match status" value="1"/>
</dbReference>
<evidence type="ECO:0000256" key="9">
    <source>
        <dbReference type="PIRSR" id="PIRSR634015-1"/>
    </source>
</evidence>
<dbReference type="GO" id="GO:0005829">
    <property type="term" value="C:cytosol"/>
    <property type="evidence" value="ECO:0007669"/>
    <property type="project" value="TreeGrafter"/>
</dbReference>
<protein>
    <submittedName>
        <fullName evidence="13">Peptidase family m1 containing protein</fullName>
    </submittedName>
</protein>
<name>A0A078AJJ7_STYLE</name>
<dbReference type="InterPro" id="IPR015211">
    <property type="entry name" value="Peptidase_M1_C"/>
</dbReference>
<dbReference type="InterPro" id="IPR001930">
    <property type="entry name" value="Peptidase_M1"/>
</dbReference>
<feature type="binding site" evidence="10">
    <location>
        <position position="329"/>
    </location>
    <ligand>
        <name>Zn(2+)</name>
        <dbReference type="ChEBI" id="CHEBI:29105"/>
        <note>catalytic</note>
    </ligand>
</feature>